<gene>
    <name evidence="4" type="ORF">Prubr_24280</name>
</gene>
<proteinExistence type="predicted"/>
<dbReference type="NCBIfam" id="TIGR01076">
    <property type="entry name" value="sortase_fam"/>
    <property type="match status" value="1"/>
</dbReference>
<dbReference type="CDD" id="cd05830">
    <property type="entry name" value="Sortase_E"/>
    <property type="match status" value="1"/>
</dbReference>
<reference evidence="4" key="1">
    <citation type="submission" date="2020-08" db="EMBL/GenBank/DDBJ databases">
        <title>Whole genome shotgun sequence of Polymorphospora rubra NBRC 101157.</title>
        <authorList>
            <person name="Komaki H."/>
            <person name="Tamura T."/>
        </authorList>
    </citation>
    <scope>NUCLEOTIDE SEQUENCE</scope>
    <source>
        <strain evidence="4">NBRC 101157</strain>
    </source>
</reference>
<dbReference type="KEGG" id="pry:Prubr_24280"/>
<dbReference type="InterPro" id="IPR042003">
    <property type="entry name" value="Sortase_E"/>
</dbReference>
<evidence type="ECO:0000256" key="2">
    <source>
        <dbReference type="PIRSR" id="PIRSR605754-1"/>
    </source>
</evidence>
<organism evidence="4 5">
    <name type="scientific">Polymorphospora rubra</name>
    <dbReference type="NCBI Taxonomy" id="338584"/>
    <lineage>
        <taxon>Bacteria</taxon>
        <taxon>Bacillati</taxon>
        <taxon>Actinomycetota</taxon>
        <taxon>Actinomycetes</taxon>
        <taxon>Micromonosporales</taxon>
        <taxon>Micromonosporaceae</taxon>
        <taxon>Polymorphospora</taxon>
    </lineage>
</organism>
<feature type="compositionally biased region" description="Basic and acidic residues" evidence="3">
    <location>
        <begin position="103"/>
        <end position="114"/>
    </location>
</feature>
<feature type="compositionally biased region" description="Basic and acidic residues" evidence="3">
    <location>
        <begin position="226"/>
        <end position="243"/>
    </location>
</feature>
<sequence>MTGSGLSGAQPGPPRYDGRPNGGPPPGRDPQAGSAPGIASGPPTGTAAQGWPPQHGGPQTARPPLAGAPPTGPADDGRTAPEPRSRPRPTPNPRGGPIWPDNPVRRDQPDDAHRGLPPLVPGPPPRAPEAAPPPGPADASTAVIPLDTASTAVIPLDLTSTVVIPPVMGGAARPAESTRTGPPGPGQSVAPPLRAAAAGARTDDSGSRSPADDARPAGADAPGARTGDDGDRGTARVDPEAAARARAAKAAAGTTSPGAPGDGKPDGATPDKPRRGEKVVQLRPHRTDEGYKSVYSELTRPTLGSRLRGSVRVAGEVLITFGLVVLLFAGYEIWGKGVVVDAHQNDLSQQLADAWDQSADPTVGPTPTTPTASGPATPAVTGKPIAGLYIPKFDQNWIVVEGVGQKDIRYAPGHYPKSAMPGQIGNFSVAGHRNRATFWRLDELRNGDPIVLEAKTDWYVYQVTRVHIVKPSQVEVVEPVPGQFGAKPTKAMLTLTTCNPKFDNYERLIVHAELTRTQPKSDGRPGELGG</sequence>
<feature type="compositionally biased region" description="Pro residues" evidence="3">
    <location>
        <begin position="118"/>
        <end position="136"/>
    </location>
</feature>
<feature type="active site" description="Proton donor/acceptor" evidence="2">
    <location>
        <position position="432"/>
    </location>
</feature>
<dbReference type="RefSeq" id="WP_246568588.1">
    <property type="nucleotide sequence ID" value="NZ_AP023359.1"/>
</dbReference>
<keyword evidence="5" id="KW-1185">Reference proteome</keyword>
<feature type="compositionally biased region" description="Low complexity" evidence="3">
    <location>
        <begin position="190"/>
        <end position="200"/>
    </location>
</feature>
<protein>
    <recommendedName>
        <fullName evidence="6">LPXTG-site transpeptidase (Sortase) family protein</fullName>
    </recommendedName>
</protein>
<accession>A0A810MW66</accession>
<name>A0A810MW66_9ACTN</name>
<dbReference type="InterPro" id="IPR053465">
    <property type="entry name" value="Sortase_Class_E"/>
</dbReference>
<evidence type="ECO:0000256" key="1">
    <source>
        <dbReference type="ARBA" id="ARBA00022801"/>
    </source>
</evidence>
<dbReference type="Gene3D" id="2.40.260.10">
    <property type="entry name" value="Sortase"/>
    <property type="match status" value="1"/>
</dbReference>
<feature type="compositionally biased region" description="Basic and acidic residues" evidence="3">
    <location>
        <begin position="201"/>
        <end position="215"/>
    </location>
</feature>
<dbReference type="GO" id="GO:0016787">
    <property type="term" value="F:hydrolase activity"/>
    <property type="evidence" value="ECO:0007669"/>
    <property type="project" value="UniProtKB-KW"/>
</dbReference>
<dbReference type="Proteomes" id="UP000680866">
    <property type="component" value="Chromosome"/>
</dbReference>
<feature type="compositionally biased region" description="Basic and acidic residues" evidence="3">
    <location>
        <begin position="263"/>
        <end position="286"/>
    </location>
</feature>
<feature type="compositionally biased region" description="Basic and acidic residues" evidence="3">
    <location>
        <begin position="75"/>
        <end position="85"/>
    </location>
</feature>
<dbReference type="InterPro" id="IPR005754">
    <property type="entry name" value="Sortase"/>
</dbReference>
<dbReference type="Pfam" id="PF04203">
    <property type="entry name" value="Sortase"/>
    <property type="match status" value="1"/>
</dbReference>
<dbReference type="AlphaFoldDB" id="A0A810MW66"/>
<dbReference type="SUPFAM" id="SSF63817">
    <property type="entry name" value="Sortase"/>
    <property type="match status" value="1"/>
</dbReference>
<feature type="active site" description="Acyl-thioester intermediate" evidence="2">
    <location>
        <position position="498"/>
    </location>
</feature>
<evidence type="ECO:0000313" key="5">
    <source>
        <dbReference type="Proteomes" id="UP000680866"/>
    </source>
</evidence>
<evidence type="ECO:0000256" key="3">
    <source>
        <dbReference type="SAM" id="MobiDB-lite"/>
    </source>
</evidence>
<dbReference type="NCBIfam" id="NF033747">
    <property type="entry name" value="class_E_sortase"/>
    <property type="match status" value="1"/>
</dbReference>
<keyword evidence="1" id="KW-0378">Hydrolase</keyword>
<dbReference type="InterPro" id="IPR023365">
    <property type="entry name" value="Sortase_dom-sf"/>
</dbReference>
<feature type="compositionally biased region" description="Low complexity" evidence="3">
    <location>
        <begin position="361"/>
        <end position="378"/>
    </location>
</feature>
<feature type="compositionally biased region" description="Low complexity" evidence="3">
    <location>
        <begin position="216"/>
        <end position="225"/>
    </location>
</feature>
<feature type="region of interest" description="Disordered" evidence="3">
    <location>
        <begin position="356"/>
        <end position="378"/>
    </location>
</feature>
<feature type="region of interest" description="Disordered" evidence="3">
    <location>
        <begin position="1"/>
        <end position="286"/>
    </location>
</feature>
<evidence type="ECO:0008006" key="6">
    <source>
        <dbReference type="Google" id="ProtNLM"/>
    </source>
</evidence>
<dbReference type="EMBL" id="AP023359">
    <property type="protein sequence ID" value="BCJ65407.1"/>
    <property type="molecule type" value="Genomic_DNA"/>
</dbReference>
<evidence type="ECO:0000313" key="4">
    <source>
        <dbReference type="EMBL" id="BCJ65407.1"/>
    </source>
</evidence>
<feature type="compositionally biased region" description="Low complexity" evidence="3">
    <location>
        <begin position="244"/>
        <end position="259"/>
    </location>
</feature>